<gene>
    <name evidence="1" type="ORF">SAMN02745941_00144</name>
</gene>
<dbReference type="Gene3D" id="1.20.1500.10">
    <property type="entry name" value="YheA/YmcA-like"/>
    <property type="match status" value="1"/>
</dbReference>
<dbReference type="InterPro" id="IPR010368">
    <property type="entry name" value="Com_YlbF"/>
</dbReference>
<dbReference type="SUPFAM" id="SSF158622">
    <property type="entry name" value="YheA/YmcA-like"/>
    <property type="match status" value="1"/>
</dbReference>
<dbReference type="InterPro" id="IPR023378">
    <property type="entry name" value="YheA/YmcA-like_dom_sf"/>
</dbReference>
<proteinExistence type="predicted"/>
<name>A0A1M5T9P8_9CLOT</name>
<sequence length="117" mass="13049">MANINDKVNELAKALKEDSQVVAYREATEKINGNPEAKKMVEDFRKIQFKAYSEQVQTGTVSAETQEEMRNFGTIMTLNPEVSNYISSEASFAVMWDGILKTLNEAIGVNIIAPSQE</sequence>
<dbReference type="RefSeq" id="WP_073015853.1">
    <property type="nucleotide sequence ID" value="NZ_FQXU01000003.1"/>
</dbReference>
<dbReference type="Proteomes" id="UP000184241">
    <property type="component" value="Unassembled WGS sequence"/>
</dbReference>
<protein>
    <submittedName>
        <fullName evidence="1">Cell fate regulator YlbF, YheA/YmcA/DUF963 family (Controls sporulation, competence, biofilm development)</fullName>
    </submittedName>
</protein>
<evidence type="ECO:0000313" key="2">
    <source>
        <dbReference type="Proteomes" id="UP000184241"/>
    </source>
</evidence>
<organism evidence="1 2">
    <name type="scientific">Clostridium intestinale DSM 6191</name>
    <dbReference type="NCBI Taxonomy" id="1121320"/>
    <lineage>
        <taxon>Bacteria</taxon>
        <taxon>Bacillati</taxon>
        <taxon>Bacillota</taxon>
        <taxon>Clostridia</taxon>
        <taxon>Eubacteriales</taxon>
        <taxon>Clostridiaceae</taxon>
        <taxon>Clostridium</taxon>
    </lineage>
</organism>
<dbReference type="Pfam" id="PF06133">
    <property type="entry name" value="Com_YlbF"/>
    <property type="match status" value="1"/>
</dbReference>
<reference evidence="1 2" key="1">
    <citation type="submission" date="2016-11" db="EMBL/GenBank/DDBJ databases">
        <authorList>
            <person name="Jaros S."/>
            <person name="Januszkiewicz K."/>
            <person name="Wedrychowicz H."/>
        </authorList>
    </citation>
    <scope>NUCLEOTIDE SEQUENCE [LARGE SCALE GENOMIC DNA]</scope>
    <source>
        <strain evidence="1 2">DSM 6191</strain>
    </source>
</reference>
<accession>A0A1M5T9P8</accession>
<dbReference type="EMBL" id="FQXU01000003">
    <property type="protein sequence ID" value="SHH47442.1"/>
    <property type="molecule type" value="Genomic_DNA"/>
</dbReference>
<dbReference type="AlphaFoldDB" id="A0A1M5T9P8"/>
<evidence type="ECO:0000313" key="1">
    <source>
        <dbReference type="EMBL" id="SHH47442.1"/>
    </source>
</evidence>